<evidence type="ECO:0000313" key="1">
    <source>
        <dbReference type="EMBL" id="KYM88260.1"/>
    </source>
</evidence>
<dbReference type="EMBL" id="KQ976424">
    <property type="protein sequence ID" value="KYM88260.1"/>
    <property type="molecule type" value="Genomic_DNA"/>
</dbReference>
<keyword evidence="2" id="KW-1185">Reference proteome</keyword>
<proteinExistence type="predicted"/>
<evidence type="ECO:0008006" key="3">
    <source>
        <dbReference type="Google" id="ProtNLM"/>
    </source>
</evidence>
<organism evidence="1 2">
    <name type="scientific">Atta colombica</name>
    <dbReference type="NCBI Taxonomy" id="520822"/>
    <lineage>
        <taxon>Eukaryota</taxon>
        <taxon>Metazoa</taxon>
        <taxon>Ecdysozoa</taxon>
        <taxon>Arthropoda</taxon>
        <taxon>Hexapoda</taxon>
        <taxon>Insecta</taxon>
        <taxon>Pterygota</taxon>
        <taxon>Neoptera</taxon>
        <taxon>Endopterygota</taxon>
        <taxon>Hymenoptera</taxon>
        <taxon>Apocrita</taxon>
        <taxon>Aculeata</taxon>
        <taxon>Formicoidea</taxon>
        <taxon>Formicidae</taxon>
        <taxon>Myrmicinae</taxon>
        <taxon>Atta</taxon>
    </lineage>
</organism>
<reference evidence="1 2" key="1">
    <citation type="submission" date="2015-09" db="EMBL/GenBank/DDBJ databases">
        <title>Atta colombica WGS genome.</title>
        <authorList>
            <person name="Nygaard S."/>
            <person name="Hu H."/>
            <person name="Boomsma J."/>
            <person name="Zhang G."/>
        </authorList>
    </citation>
    <scope>NUCLEOTIDE SEQUENCE [LARGE SCALE GENOMIC DNA]</scope>
    <source>
        <strain evidence="1">Treedump-2</strain>
        <tissue evidence="1">Whole body</tissue>
    </source>
</reference>
<protein>
    <recommendedName>
        <fullName evidence="3">Ig-like domain-containing protein</fullName>
    </recommendedName>
</protein>
<dbReference type="Gene3D" id="2.60.40.10">
    <property type="entry name" value="Immunoglobulins"/>
    <property type="match status" value="1"/>
</dbReference>
<sequence length="86" mass="9756">MSLPSCELNNNFNEVAGCLNARLNPFITREIPFIVTLLLAVCHGIQQFEETPQYTEVNPGQDAKLVCRVLGKRGQCIWQKDQKVCY</sequence>
<dbReference type="InterPro" id="IPR013783">
    <property type="entry name" value="Ig-like_fold"/>
</dbReference>
<name>A0A195BP21_9HYME</name>
<gene>
    <name evidence="1" type="ORF">ALC53_02742</name>
</gene>
<evidence type="ECO:0000313" key="2">
    <source>
        <dbReference type="Proteomes" id="UP000078540"/>
    </source>
</evidence>
<accession>A0A195BP21</accession>
<dbReference type="Proteomes" id="UP000078540">
    <property type="component" value="Unassembled WGS sequence"/>
</dbReference>
<dbReference type="AlphaFoldDB" id="A0A195BP21"/>